<dbReference type="Gene3D" id="3.40.50.300">
    <property type="entry name" value="P-loop containing nucleotide triphosphate hydrolases"/>
    <property type="match status" value="1"/>
</dbReference>
<gene>
    <name evidence="2" type="ORF">WDS16_15435</name>
</gene>
<dbReference type="InterPro" id="IPR027417">
    <property type="entry name" value="P-loop_NTPase"/>
</dbReference>
<dbReference type="CDD" id="cd02042">
    <property type="entry name" value="ParAB_family"/>
    <property type="match status" value="1"/>
</dbReference>
<dbReference type="PANTHER" id="PTHR13696:SF52">
    <property type="entry name" value="PARA FAMILY PROTEIN CT_582"/>
    <property type="match status" value="1"/>
</dbReference>
<dbReference type="InterPro" id="IPR050678">
    <property type="entry name" value="DNA_Partitioning_ATPase"/>
</dbReference>
<dbReference type="SUPFAM" id="SSF52540">
    <property type="entry name" value="P-loop containing nucleoside triphosphate hydrolases"/>
    <property type="match status" value="1"/>
</dbReference>
<dbReference type="InterPro" id="IPR025669">
    <property type="entry name" value="AAA_dom"/>
</dbReference>
<dbReference type="PANTHER" id="PTHR13696">
    <property type="entry name" value="P-LOOP CONTAINING NUCLEOSIDE TRIPHOSPHATE HYDROLASE"/>
    <property type="match status" value="1"/>
</dbReference>
<reference evidence="2 3" key="1">
    <citation type="submission" date="2024-03" db="EMBL/GenBank/DDBJ databases">
        <title>Natural products discovery in diverse microorganisms through a two-stage MS feature dereplication strategy.</title>
        <authorList>
            <person name="Zhang R."/>
        </authorList>
    </citation>
    <scope>NUCLEOTIDE SEQUENCE [LARGE SCALE GENOMIC DNA]</scope>
    <source>
        <strain evidence="2 3">18930</strain>
    </source>
</reference>
<dbReference type="Pfam" id="PF13614">
    <property type="entry name" value="AAA_31"/>
    <property type="match status" value="1"/>
</dbReference>
<proteinExistence type="predicted"/>
<organism evidence="2 3">
    <name type="scientific">Rhodococcus sovatensis</name>
    <dbReference type="NCBI Taxonomy" id="1805840"/>
    <lineage>
        <taxon>Bacteria</taxon>
        <taxon>Bacillati</taxon>
        <taxon>Actinomycetota</taxon>
        <taxon>Actinomycetes</taxon>
        <taxon>Mycobacteriales</taxon>
        <taxon>Nocardiaceae</taxon>
        <taxon>Rhodococcus</taxon>
    </lineage>
</organism>
<dbReference type="EMBL" id="CP147846">
    <property type="protein sequence ID" value="WXG66675.1"/>
    <property type="molecule type" value="Genomic_DNA"/>
</dbReference>
<sequence>MATVIATINLKGGVGKSTTTAALAEFMSAEFGYRVLLVDLDPQTNLTTMMIGEQRWQIVNDEGSTVNSLFASALDAGLPEFDVEKAVQHGASPLESVRGVDLIASSLDLMETQEEMNAWQYEVPGSLEPLLVLRAALAGLQSSYDFILLDCAPNLGIVTANGLMMADAYVVPAIPDVLSTYGIPQLQRRVQRFTDRTGHGVTPLGVIITKYRSSSTLHRATIERLQSAVFEYESLPACEREARPRPPTVIPHWIPESNQIAQSADFFDFGTLRQKYGNHGQFDALRNMTEHIIAGVGVYL</sequence>
<feature type="domain" description="AAA" evidence="1">
    <location>
        <begin position="3"/>
        <end position="197"/>
    </location>
</feature>
<evidence type="ECO:0000259" key="1">
    <source>
        <dbReference type="Pfam" id="PF13614"/>
    </source>
</evidence>
<protein>
    <submittedName>
        <fullName evidence="2">AAA family ATPase</fullName>
    </submittedName>
</protein>
<evidence type="ECO:0000313" key="3">
    <source>
        <dbReference type="Proteomes" id="UP001432000"/>
    </source>
</evidence>
<keyword evidence="3" id="KW-1185">Reference proteome</keyword>
<dbReference type="RefSeq" id="WP_338886119.1">
    <property type="nucleotide sequence ID" value="NZ_CP147846.1"/>
</dbReference>
<name>A0ABZ2PCP2_9NOCA</name>
<evidence type="ECO:0000313" key="2">
    <source>
        <dbReference type="EMBL" id="WXG66675.1"/>
    </source>
</evidence>
<dbReference type="Proteomes" id="UP001432000">
    <property type="component" value="Chromosome"/>
</dbReference>
<accession>A0ABZ2PCP2</accession>